<organism evidence="1 2">
    <name type="scientific">Mesorhizobium metallidurans STM 2683</name>
    <dbReference type="NCBI Taxonomy" id="1297569"/>
    <lineage>
        <taxon>Bacteria</taxon>
        <taxon>Pseudomonadati</taxon>
        <taxon>Pseudomonadota</taxon>
        <taxon>Alphaproteobacteria</taxon>
        <taxon>Hyphomicrobiales</taxon>
        <taxon>Phyllobacteriaceae</taxon>
        <taxon>Mesorhizobium</taxon>
    </lineage>
</organism>
<accession>M5EU56</accession>
<dbReference type="AlphaFoldDB" id="M5EU56"/>
<sequence>MTALQMIPDILVNHENSSRLRLGLSAAAAGDRGGLLALSSEVFEDAAVRGGPAETDLVAGVDIPFEAPLQLLQLRHFAAHFDKMSLGQIARLRAGTSVIPGQARQLPDLRVGKPEIATAPNEGQTLDERPVVHAMTAGEPRGLRQQAFLLEIADVGGFDPGQAGQFPNAIILSRHGVLSET</sequence>
<protein>
    <submittedName>
        <fullName evidence="1">Uncharacterized protein</fullName>
    </submittedName>
</protein>
<dbReference type="Proteomes" id="UP000012062">
    <property type="component" value="Unassembled WGS sequence"/>
</dbReference>
<comment type="caution">
    <text evidence="1">The sequence shown here is derived from an EMBL/GenBank/DDBJ whole genome shotgun (WGS) entry which is preliminary data.</text>
</comment>
<keyword evidence="2" id="KW-1185">Reference proteome</keyword>
<dbReference type="EMBL" id="CAUM01000124">
    <property type="protein sequence ID" value="CCV07433.1"/>
    <property type="molecule type" value="Genomic_DNA"/>
</dbReference>
<evidence type="ECO:0000313" key="2">
    <source>
        <dbReference type="Proteomes" id="UP000012062"/>
    </source>
</evidence>
<reference evidence="1 2" key="1">
    <citation type="submission" date="2013-02" db="EMBL/GenBank/DDBJ databases">
        <authorList>
            <person name="Genoscope - CEA"/>
        </authorList>
    </citation>
    <scope>NUCLEOTIDE SEQUENCE [LARGE SCALE GENOMIC DNA]</scope>
    <source>
        <strain evidence="1 2">STM 2683</strain>
    </source>
</reference>
<name>M5EU56_9HYPH</name>
<proteinExistence type="predicted"/>
<evidence type="ECO:0000313" key="1">
    <source>
        <dbReference type="EMBL" id="CCV07433.1"/>
    </source>
</evidence>
<dbReference type="AntiFam" id="ANF00227">
    <property type="entry name" value="Shadow ORF (opposite hmrR)"/>
</dbReference>
<dbReference type="STRING" id="1297569.MESS2_560036"/>
<gene>
    <name evidence="1" type="ORF">MESS2_560036</name>
</gene>